<feature type="region of interest" description="Disordered" evidence="12">
    <location>
        <begin position="38"/>
        <end position="57"/>
    </location>
</feature>
<dbReference type="PRINTS" id="PR00622">
    <property type="entry name" value="HISTONEH3"/>
</dbReference>
<dbReference type="InterPro" id="IPR009072">
    <property type="entry name" value="Histone-fold"/>
</dbReference>
<dbReference type="AlphaFoldDB" id="A0AAN6JHT3"/>
<evidence type="ECO:0000256" key="9">
    <source>
        <dbReference type="ARBA" id="ARBA00023125"/>
    </source>
</evidence>
<gene>
    <name evidence="14" type="primary">HHT1_8</name>
    <name evidence="14" type="ORF">OC842_006716</name>
</gene>
<evidence type="ECO:0000256" key="12">
    <source>
        <dbReference type="SAM" id="MobiDB-lite"/>
    </source>
</evidence>
<dbReference type="Proteomes" id="UP001176521">
    <property type="component" value="Unassembled WGS sequence"/>
</dbReference>
<dbReference type="InterPro" id="IPR007125">
    <property type="entry name" value="H2A/H2B/H3"/>
</dbReference>
<comment type="subunit">
    <text evidence="5">The nucleosome is a histone octamer containing two molecules each of H2A, H2B, H3 and H4 assembled in one H3-H4 heterotetramer and two H2A-H2B heterodimers. The octamer wraps approximately 147 bp of DNA.</text>
</comment>
<dbReference type="GO" id="GO:0000786">
    <property type="term" value="C:nucleosome"/>
    <property type="evidence" value="ECO:0007669"/>
    <property type="project" value="UniProtKB-KW"/>
</dbReference>
<organism evidence="14 15">
    <name type="scientific">Tilletia horrida</name>
    <dbReference type="NCBI Taxonomy" id="155126"/>
    <lineage>
        <taxon>Eukaryota</taxon>
        <taxon>Fungi</taxon>
        <taxon>Dikarya</taxon>
        <taxon>Basidiomycota</taxon>
        <taxon>Ustilaginomycotina</taxon>
        <taxon>Exobasidiomycetes</taxon>
        <taxon>Tilletiales</taxon>
        <taxon>Tilletiaceae</taxon>
        <taxon>Tilletia</taxon>
    </lineage>
</organism>
<evidence type="ECO:0000256" key="4">
    <source>
        <dbReference type="ARBA" id="ARBA00010343"/>
    </source>
</evidence>
<evidence type="ECO:0000256" key="1">
    <source>
        <dbReference type="ARBA" id="ARBA00002001"/>
    </source>
</evidence>
<evidence type="ECO:0000256" key="3">
    <source>
        <dbReference type="ARBA" id="ARBA00004286"/>
    </source>
</evidence>
<comment type="function">
    <text evidence="1">Core component of nucleosome. Nucleosomes wrap and compact DNA into chromatin, limiting DNA accessibility to the cellular machineries which require DNA as a template. Histones thereby play a central role in transcription regulation, DNA repair, DNA replication and chromosomal stability. DNA accessibility is regulated via a complex set of post-translational modifications of histones, also called histone code, and nucleosome remodeling.</text>
</comment>
<comment type="caution">
    <text evidence="14">The sequence shown here is derived from an EMBL/GenBank/DDBJ whole genome shotgun (WGS) entry which is preliminary data.</text>
</comment>
<dbReference type="SUPFAM" id="SSF47113">
    <property type="entry name" value="Histone-fold"/>
    <property type="match status" value="1"/>
</dbReference>
<dbReference type="GO" id="GO:0003677">
    <property type="term" value="F:DNA binding"/>
    <property type="evidence" value="ECO:0007669"/>
    <property type="project" value="UniProtKB-KW"/>
</dbReference>
<dbReference type="Gene3D" id="1.10.20.10">
    <property type="entry name" value="Histone, subunit A"/>
    <property type="match status" value="1"/>
</dbReference>
<dbReference type="InterPro" id="IPR000164">
    <property type="entry name" value="Histone_H3/CENP-A"/>
</dbReference>
<dbReference type="GO" id="GO:0005634">
    <property type="term" value="C:nucleus"/>
    <property type="evidence" value="ECO:0007669"/>
    <property type="project" value="UniProtKB-SubCell"/>
</dbReference>
<dbReference type="CDD" id="cd22911">
    <property type="entry name" value="HFD_H3"/>
    <property type="match status" value="1"/>
</dbReference>
<keyword evidence="7" id="KW-0488">Methylation</keyword>
<evidence type="ECO:0000256" key="10">
    <source>
        <dbReference type="ARBA" id="ARBA00023242"/>
    </source>
</evidence>
<accession>A0AAN6JHT3</accession>
<keyword evidence="8" id="KW-0007">Acetylation</keyword>
<comment type="similarity">
    <text evidence="4">Belongs to the histone H3 family.</text>
</comment>
<evidence type="ECO:0000256" key="11">
    <source>
        <dbReference type="ARBA" id="ARBA00023269"/>
    </source>
</evidence>
<dbReference type="FunFam" id="1.10.20.10:FF:000096">
    <property type="entry name" value="Histone H3"/>
    <property type="match status" value="1"/>
</dbReference>
<sequence length="182" mass="20227">MARTKVIARKAPVPSSSSAEPLATSAIVQAAAQAALSSFQPTKTQHRQTARKSTGGKVVQKKLATKAVRANAASTYGGVKKAFRYKPGTVALREIRRYQHNTELLIRKHSFQLLARDLAKWYRPDIRFQSTALQAMQEATEAFLVQLFVDTCDAAVHAKRKTIQPKDMDLARRIRGDFPKAH</sequence>
<dbReference type="GO" id="GO:0046982">
    <property type="term" value="F:protein heterodimerization activity"/>
    <property type="evidence" value="ECO:0007669"/>
    <property type="project" value="InterPro"/>
</dbReference>
<reference evidence="14" key="1">
    <citation type="journal article" date="2023" name="PhytoFront">
        <title>Draft Genome Resources of Seven Strains of Tilletia horrida, Causal Agent of Kernel Smut of Rice.</title>
        <authorList>
            <person name="Khanal S."/>
            <person name="Antony Babu S."/>
            <person name="Zhou X.G."/>
        </authorList>
    </citation>
    <scope>NUCLEOTIDE SEQUENCE</scope>
    <source>
        <strain evidence="14">TX3</strain>
    </source>
</reference>
<evidence type="ECO:0000256" key="8">
    <source>
        <dbReference type="ARBA" id="ARBA00022990"/>
    </source>
</evidence>
<protein>
    <submittedName>
        <fullName evidence="14">Histone H3.1</fullName>
    </submittedName>
</protein>
<evidence type="ECO:0000256" key="2">
    <source>
        <dbReference type="ARBA" id="ARBA00004123"/>
    </source>
</evidence>
<dbReference type="PANTHER" id="PTHR45810:SF1">
    <property type="entry name" value="HISTONE H3-LIKE CENTROMERIC PROTEIN A"/>
    <property type="match status" value="1"/>
</dbReference>
<evidence type="ECO:0000256" key="7">
    <source>
        <dbReference type="ARBA" id="ARBA00022481"/>
    </source>
</evidence>
<keyword evidence="10" id="KW-0539">Nucleus</keyword>
<dbReference type="Pfam" id="PF00125">
    <property type="entry name" value="Histone"/>
    <property type="match status" value="1"/>
</dbReference>
<dbReference type="PANTHER" id="PTHR45810">
    <property type="entry name" value="HISTONE H3.2"/>
    <property type="match status" value="1"/>
</dbReference>
<evidence type="ECO:0000313" key="15">
    <source>
        <dbReference type="Proteomes" id="UP001176521"/>
    </source>
</evidence>
<evidence type="ECO:0000259" key="13">
    <source>
        <dbReference type="Pfam" id="PF00125"/>
    </source>
</evidence>
<keyword evidence="9" id="KW-0238">DNA-binding</keyword>
<evidence type="ECO:0000313" key="14">
    <source>
        <dbReference type="EMBL" id="KAK0521636.1"/>
    </source>
</evidence>
<proteinExistence type="inferred from homology"/>
<keyword evidence="6" id="KW-0158">Chromosome</keyword>
<dbReference type="SMART" id="SM00428">
    <property type="entry name" value="H3"/>
    <property type="match status" value="1"/>
</dbReference>
<keyword evidence="15" id="KW-1185">Reference proteome</keyword>
<dbReference type="GO" id="GO:0030527">
    <property type="term" value="F:structural constituent of chromatin"/>
    <property type="evidence" value="ECO:0007669"/>
    <property type="project" value="InterPro"/>
</dbReference>
<keyword evidence="11" id="KW-0544">Nucleosome core</keyword>
<evidence type="ECO:0000256" key="5">
    <source>
        <dbReference type="ARBA" id="ARBA00011538"/>
    </source>
</evidence>
<evidence type="ECO:0000256" key="6">
    <source>
        <dbReference type="ARBA" id="ARBA00022454"/>
    </source>
</evidence>
<dbReference type="EMBL" id="JAPDMQ010000653">
    <property type="protein sequence ID" value="KAK0521636.1"/>
    <property type="molecule type" value="Genomic_DNA"/>
</dbReference>
<feature type="domain" description="Core Histone H2A/H2B/H3" evidence="13">
    <location>
        <begin position="87"/>
        <end position="174"/>
    </location>
</feature>
<comment type="subcellular location">
    <subcellularLocation>
        <location evidence="3">Chromosome</location>
    </subcellularLocation>
    <subcellularLocation>
        <location evidence="2">Nucleus</location>
    </subcellularLocation>
</comment>
<name>A0AAN6JHT3_9BASI</name>